<dbReference type="GO" id="GO:0004553">
    <property type="term" value="F:hydrolase activity, hydrolyzing O-glycosyl compounds"/>
    <property type="evidence" value="ECO:0007669"/>
    <property type="project" value="InterPro"/>
</dbReference>
<evidence type="ECO:0000313" key="10">
    <source>
        <dbReference type="Proteomes" id="UP000281498"/>
    </source>
</evidence>
<dbReference type="InterPro" id="IPR032311">
    <property type="entry name" value="DUF4982"/>
</dbReference>
<feature type="domain" description="Glycoside hydrolase family 2" evidence="8">
    <location>
        <begin position="708"/>
        <end position="809"/>
    </location>
</feature>
<dbReference type="EMBL" id="PDOE01000015">
    <property type="protein sequence ID" value="RKL65512.1"/>
    <property type="molecule type" value="Genomic_DNA"/>
</dbReference>
<dbReference type="InterPro" id="IPR013783">
    <property type="entry name" value="Ig-like_fold"/>
</dbReference>
<dbReference type="PANTHER" id="PTHR42732">
    <property type="entry name" value="BETA-GALACTOSIDASE"/>
    <property type="match status" value="1"/>
</dbReference>
<dbReference type="AlphaFoldDB" id="A0A3A9K4X9"/>
<organism evidence="9 10">
    <name type="scientific">Salipaludibacillus neizhouensis</name>
    <dbReference type="NCBI Taxonomy" id="885475"/>
    <lineage>
        <taxon>Bacteria</taxon>
        <taxon>Bacillati</taxon>
        <taxon>Bacillota</taxon>
        <taxon>Bacilli</taxon>
        <taxon>Bacillales</taxon>
        <taxon>Bacillaceae</taxon>
    </lineage>
</organism>
<dbReference type="PRINTS" id="PR00132">
    <property type="entry name" value="GLHYDRLASE2"/>
</dbReference>
<dbReference type="InterPro" id="IPR017853">
    <property type="entry name" value="GH"/>
</dbReference>
<gene>
    <name evidence="9" type="ORF">CR203_20140</name>
</gene>
<evidence type="ECO:0000259" key="7">
    <source>
        <dbReference type="Pfam" id="PF16355"/>
    </source>
</evidence>
<dbReference type="GO" id="GO:0005975">
    <property type="term" value="P:carbohydrate metabolic process"/>
    <property type="evidence" value="ECO:0007669"/>
    <property type="project" value="InterPro"/>
</dbReference>
<feature type="domain" description="DUF4982" evidence="7">
    <location>
        <begin position="636"/>
        <end position="694"/>
    </location>
</feature>
<dbReference type="RefSeq" id="WP_110937145.1">
    <property type="nucleotide sequence ID" value="NZ_KZ614146.1"/>
</dbReference>
<dbReference type="InterPro" id="IPR006101">
    <property type="entry name" value="Glyco_hydro_2"/>
</dbReference>
<dbReference type="SUPFAM" id="SSF51445">
    <property type="entry name" value="(Trans)glycosidases"/>
    <property type="match status" value="1"/>
</dbReference>
<dbReference type="PANTHER" id="PTHR42732:SF1">
    <property type="entry name" value="BETA-MANNOSIDASE"/>
    <property type="match status" value="1"/>
</dbReference>
<dbReference type="Pfam" id="PF16355">
    <property type="entry name" value="DUF4982"/>
    <property type="match status" value="1"/>
</dbReference>
<evidence type="ECO:0000259" key="6">
    <source>
        <dbReference type="Pfam" id="PF02837"/>
    </source>
</evidence>
<dbReference type="InterPro" id="IPR036156">
    <property type="entry name" value="Beta-gal/glucu_dom_sf"/>
</dbReference>
<feature type="domain" description="Glycoside hydrolase family 2 catalytic" evidence="5">
    <location>
        <begin position="274"/>
        <end position="425"/>
    </location>
</feature>
<accession>A0A3A9K4X9</accession>
<evidence type="ECO:0000256" key="2">
    <source>
        <dbReference type="ARBA" id="ARBA00022801"/>
    </source>
</evidence>
<evidence type="ECO:0000259" key="5">
    <source>
        <dbReference type="Pfam" id="PF02836"/>
    </source>
</evidence>
<comment type="caution">
    <text evidence="9">The sequence shown here is derived from an EMBL/GenBank/DDBJ whole genome shotgun (WGS) entry which is preliminary data.</text>
</comment>
<keyword evidence="10" id="KW-1185">Reference proteome</keyword>
<dbReference type="PROSITE" id="PS00608">
    <property type="entry name" value="GLYCOSYL_HYDROL_F2_2"/>
    <property type="match status" value="1"/>
</dbReference>
<dbReference type="InterPro" id="IPR023232">
    <property type="entry name" value="Glyco_hydro_2_AS"/>
</dbReference>
<feature type="domain" description="Glycoside hydrolase family 2 immunoglobulin-like beta-sandwich" evidence="4">
    <location>
        <begin position="156"/>
        <end position="267"/>
    </location>
</feature>
<dbReference type="Pfam" id="PF18565">
    <property type="entry name" value="Glyco_hydro2_C5"/>
    <property type="match status" value="1"/>
</dbReference>
<dbReference type="Gene3D" id="2.60.120.260">
    <property type="entry name" value="Galactose-binding domain-like"/>
    <property type="match status" value="1"/>
</dbReference>
<dbReference type="Proteomes" id="UP000281498">
    <property type="component" value="Unassembled WGS sequence"/>
</dbReference>
<dbReference type="Pfam" id="PF00703">
    <property type="entry name" value="Glyco_hydro_2"/>
    <property type="match status" value="1"/>
</dbReference>
<dbReference type="InterPro" id="IPR051913">
    <property type="entry name" value="GH2_Domain-Containing"/>
</dbReference>
<dbReference type="InterPro" id="IPR006102">
    <property type="entry name" value="Ig-like_GH2"/>
</dbReference>
<name>A0A3A9K4X9_9BACI</name>
<dbReference type="InterPro" id="IPR006103">
    <property type="entry name" value="Glyco_hydro_2_cat"/>
</dbReference>
<proteinExistence type="inferred from homology"/>
<evidence type="ECO:0000259" key="4">
    <source>
        <dbReference type="Pfam" id="PF00703"/>
    </source>
</evidence>
<dbReference type="Pfam" id="PF02836">
    <property type="entry name" value="Glyco_hydro_2_C"/>
    <property type="match status" value="1"/>
</dbReference>
<dbReference type="Pfam" id="PF02837">
    <property type="entry name" value="Glyco_hydro_2_N"/>
    <property type="match status" value="1"/>
</dbReference>
<evidence type="ECO:0000256" key="1">
    <source>
        <dbReference type="ARBA" id="ARBA00007401"/>
    </source>
</evidence>
<dbReference type="OrthoDB" id="9762066at2"/>
<dbReference type="Gene3D" id="2.60.40.10">
    <property type="entry name" value="Immunoglobulins"/>
    <property type="match status" value="3"/>
</dbReference>
<evidence type="ECO:0000259" key="8">
    <source>
        <dbReference type="Pfam" id="PF18565"/>
    </source>
</evidence>
<dbReference type="SUPFAM" id="SSF49303">
    <property type="entry name" value="beta-Galactosidase/glucuronidase domain"/>
    <property type="match status" value="1"/>
</dbReference>
<dbReference type="InterPro" id="IPR040605">
    <property type="entry name" value="Glyco_hydro2_dom5"/>
</dbReference>
<keyword evidence="3" id="KW-0326">Glycosidase</keyword>
<dbReference type="InterPro" id="IPR006104">
    <property type="entry name" value="Glyco_hydro_2_N"/>
</dbReference>
<evidence type="ECO:0000256" key="3">
    <source>
        <dbReference type="ARBA" id="ARBA00023295"/>
    </source>
</evidence>
<sequence length="814" mass="90855">MLRKNIDQNWEFINGKPFMVPGYGQPGKTVHLPHDFTIETDTNPEAPGGQLTGYYGGGVGTYTKILEIPEEYEGKRVLVEFDGVYMNPTVILNGHVVARHHYGYSPFHADLTPYIKTGKKNRLAVIVNNDAQPNSRWYSGSGIYRHVDLITAPKTHIAPWGIYARASHVVNGTAFVVVETTLENHTGEDNNIWLDIQIAKDIDNSLAGTGRVKVHVPAGEKAVGQVKIAVENAELWDIDSPNLYKITAKLCSKKSVIDSEITTFGIRTISVDTKNGFMLNGRTLNLKGGCVHHDNGILGAKSFKDSEYRRMKIHKDNGFNAIRFSHNPMSRDMLDACDRLGLLVINEAFDVWTMEKNTHDYSQYFESDWQKDMESFILRDRNHPCVIMWSTGNEVPERGGLSNGNNWAAKIADFVRKLDTTRPITNSIPSFFNGLEDEDQSKFFQDLMENSKKQGGGIINLDGEFGQKIWGDYTEAYAAPLDVVGYNYLSHQYEATIKSYPNRVICSTESKPMEMFEYWSEVERLPNLIGDFTWTSFDYIGEAGLGRQDYYDDPEEAAKSNKKNHIAEYPWRLAGGADIDLCGFERPQLAYRRVLWGGEETFIATHNPKNHGKTEVLGRWAWPDCENHWSWSGYEGKPIRVDVYSAAEEVELILNGKSLGKKPSGKANHLTAKFNLTFEPGTLEAISYIKGHKVSSDILSTAGEPVGIRIVPDKEEVSSDGQSLVHAVVEVVDKEGRLVPTSNLKATAKVDGAATLEAFGTGKRQTTENYTTGKFTTYKGKLLAIVRAGYESGTSELKIGIEGLESDSIPIKLK</sequence>
<protein>
    <submittedName>
        <fullName evidence="9">Beta-galactosidase</fullName>
    </submittedName>
</protein>
<feature type="domain" description="Glycosyl hydrolases family 2 sugar binding" evidence="6">
    <location>
        <begin position="58"/>
        <end position="153"/>
    </location>
</feature>
<comment type="similarity">
    <text evidence="1">Belongs to the glycosyl hydrolase 2 family.</text>
</comment>
<reference evidence="9 10" key="1">
    <citation type="submission" date="2017-10" db="EMBL/GenBank/DDBJ databases">
        <title>Bacillus sp. nov., a halophilic bacterium isolated from a Keqin Lake.</title>
        <authorList>
            <person name="Wang H."/>
        </authorList>
    </citation>
    <scope>NUCLEOTIDE SEQUENCE [LARGE SCALE GENOMIC DNA]</scope>
    <source>
        <strain evidence="9 10">KCTC 13187</strain>
    </source>
</reference>
<dbReference type="SUPFAM" id="SSF49785">
    <property type="entry name" value="Galactose-binding domain-like"/>
    <property type="match status" value="1"/>
</dbReference>
<dbReference type="InterPro" id="IPR008979">
    <property type="entry name" value="Galactose-bd-like_sf"/>
</dbReference>
<evidence type="ECO:0000313" key="9">
    <source>
        <dbReference type="EMBL" id="RKL65512.1"/>
    </source>
</evidence>
<dbReference type="Gene3D" id="3.20.20.80">
    <property type="entry name" value="Glycosidases"/>
    <property type="match status" value="1"/>
</dbReference>
<keyword evidence="2" id="KW-0378">Hydrolase</keyword>